<dbReference type="AlphaFoldDB" id="A0A7R8WS10"/>
<evidence type="ECO:0000256" key="1">
    <source>
        <dbReference type="ARBA" id="ARBA00022741"/>
    </source>
</evidence>
<dbReference type="OrthoDB" id="6408709at2759"/>
<accession>A0A7R8WS10</accession>
<dbReference type="GO" id="GO:0005829">
    <property type="term" value="C:cytosol"/>
    <property type="evidence" value="ECO:0007669"/>
    <property type="project" value="TreeGrafter"/>
</dbReference>
<reference evidence="5" key="1">
    <citation type="submission" date="2020-11" db="EMBL/GenBank/DDBJ databases">
        <authorList>
            <person name="Tran Van P."/>
        </authorList>
    </citation>
    <scope>NUCLEOTIDE SEQUENCE</scope>
</reference>
<dbReference type="Pfam" id="PF22660">
    <property type="entry name" value="RS_preATP-grasp-like"/>
    <property type="match status" value="1"/>
</dbReference>
<dbReference type="SUPFAM" id="SSF52440">
    <property type="entry name" value="PreATP-grasp domain"/>
    <property type="match status" value="1"/>
</dbReference>
<gene>
    <name evidence="5" type="ORF">CTOB1V02_LOCUS13933</name>
</gene>
<keyword evidence="1" id="KW-0547">Nucleotide-binding</keyword>
<dbReference type="InterPro" id="IPR016185">
    <property type="entry name" value="PreATP-grasp_dom_sf"/>
</dbReference>
<dbReference type="EMBL" id="OB676702">
    <property type="protein sequence ID" value="CAD7236118.1"/>
    <property type="molecule type" value="Genomic_DNA"/>
</dbReference>
<name>A0A7R8WS10_9CRUS</name>
<protein>
    <submittedName>
        <fullName evidence="5">Uncharacterized protein</fullName>
    </submittedName>
</protein>
<keyword evidence="2" id="KW-0658">Purine biosynthesis</keyword>
<dbReference type="Pfam" id="PF02222">
    <property type="entry name" value="ATP-grasp"/>
    <property type="match status" value="1"/>
</dbReference>
<organism evidence="5">
    <name type="scientific">Cyprideis torosa</name>
    <dbReference type="NCBI Taxonomy" id="163714"/>
    <lineage>
        <taxon>Eukaryota</taxon>
        <taxon>Metazoa</taxon>
        <taxon>Ecdysozoa</taxon>
        <taxon>Arthropoda</taxon>
        <taxon>Crustacea</taxon>
        <taxon>Oligostraca</taxon>
        <taxon>Ostracoda</taxon>
        <taxon>Podocopa</taxon>
        <taxon>Podocopida</taxon>
        <taxon>Cytherocopina</taxon>
        <taxon>Cytheroidea</taxon>
        <taxon>Cytherideidae</taxon>
        <taxon>Cyprideis</taxon>
    </lineage>
</organism>
<dbReference type="PROSITE" id="PS50975">
    <property type="entry name" value="ATP_GRASP"/>
    <property type="match status" value="1"/>
</dbReference>
<dbReference type="GO" id="GO:0005524">
    <property type="term" value="F:ATP binding"/>
    <property type="evidence" value="ECO:0007669"/>
    <property type="project" value="UniProtKB-UniRule"/>
</dbReference>
<evidence type="ECO:0000313" key="5">
    <source>
        <dbReference type="EMBL" id="CAD7236118.1"/>
    </source>
</evidence>
<dbReference type="InterPro" id="IPR013815">
    <property type="entry name" value="ATP_grasp_subdomain_1"/>
</dbReference>
<dbReference type="Gene3D" id="3.30.1490.20">
    <property type="entry name" value="ATP-grasp fold, A domain"/>
    <property type="match status" value="1"/>
</dbReference>
<evidence type="ECO:0000256" key="3">
    <source>
        <dbReference type="ARBA" id="ARBA00022840"/>
    </source>
</evidence>
<evidence type="ECO:0000256" key="4">
    <source>
        <dbReference type="ARBA" id="ARBA00025704"/>
    </source>
</evidence>
<sequence length="150" mass="16321">MEALSLGYKVIVLEPDPMSPAGAVASEHLRAAYDDEEALESMGQRCDVVTTEFENIPASTLEFLTRFCPVRPNSKAVQVAQNRHREKTFARTLGLATAPFLNVIADADLDQAETHVKFPAILKSSELGYDGKGQAVVHSVDEARLAFTGM</sequence>
<feature type="non-terminal residue" evidence="5">
    <location>
        <position position="150"/>
    </location>
</feature>
<dbReference type="PANTHER" id="PTHR11609:SF5">
    <property type="entry name" value="PHOSPHORIBOSYLAMINOIMIDAZOLE CARBOXYLASE"/>
    <property type="match status" value="1"/>
</dbReference>
<dbReference type="InterPro" id="IPR054350">
    <property type="entry name" value="PurT/PurK_preATP-grasp"/>
</dbReference>
<dbReference type="InterPro" id="IPR011761">
    <property type="entry name" value="ATP-grasp"/>
</dbReference>
<dbReference type="GO" id="GO:0046872">
    <property type="term" value="F:metal ion binding"/>
    <property type="evidence" value="ECO:0007669"/>
    <property type="project" value="InterPro"/>
</dbReference>
<dbReference type="SUPFAM" id="SSF56059">
    <property type="entry name" value="Glutathione synthetase ATP-binding domain-like"/>
    <property type="match status" value="1"/>
</dbReference>
<evidence type="ECO:0000256" key="2">
    <source>
        <dbReference type="ARBA" id="ARBA00022755"/>
    </source>
</evidence>
<comment type="pathway">
    <text evidence="4">Purine metabolism.</text>
</comment>
<dbReference type="PANTHER" id="PTHR11609">
    <property type="entry name" value="PURINE BIOSYNTHESIS PROTEIN 6/7, PUR6/7"/>
    <property type="match status" value="1"/>
</dbReference>
<dbReference type="Gene3D" id="3.40.50.20">
    <property type="match status" value="1"/>
</dbReference>
<dbReference type="InterPro" id="IPR003135">
    <property type="entry name" value="ATP-grasp_carboxylate-amine"/>
</dbReference>
<keyword evidence="3" id="KW-0067">ATP-binding</keyword>
<dbReference type="GO" id="GO:0006164">
    <property type="term" value="P:purine nucleotide biosynthetic process"/>
    <property type="evidence" value="ECO:0007669"/>
    <property type="project" value="UniProtKB-KW"/>
</dbReference>
<proteinExistence type="predicted"/>